<dbReference type="EMBL" id="CAJNNW010011340">
    <property type="protein sequence ID" value="CAE8653031.1"/>
    <property type="molecule type" value="Genomic_DNA"/>
</dbReference>
<dbReference type="InterPro" id="IPR010920">
    <property type="entry name" value="LSM_dom_sf"/>
</dbReference>
<dbReference type="InterPro" id="IPR006685">
    <property type="entry name" value="MscS_channel_2nd"/>
</dbReference>
<dbReference type="SUPFAM" id="SSF82689">
    <property type="entry name" value="Mechanosensitive channel protein MscS (YggB), C-terminal domain"/>
    <property type="match status" value="1"/>
</dbReference>
<evidence type="ECO:0000256" key="7">
    <source>
        <dbReference type="SAM" id="Phobius"/>
    </source>
</evidence>
<protein>
    <recommendedName>
        <fullName evidence="12">Mechanosensitive ion channel protein</fullName>
    </recommendedName>
</protein>
<dbReference type="Gene3D" id="1.10.287.1260">
    <property type="match status" value="1"/>
</dbReference>
<name>A0A813INE7_POLGL</name>
<evidence type="ECO:0000259" key="8">
    <source>
        <dbReference type="Pfam" id="PF00924"/>
    </source>
</evidence>
<dbReference type="Pfam" id="PF00924">
    <property type="entry name" value="MS_channel_2nd"/>
    <property type="match status" value="1"/>
</dbReference>
<feature type="transmembrane region" description="Helical" evidence="7">
    <location>
        <begin position="244"/>
        <end position="263"/>
    </location>
</feature>
<comment type="subcellular location">
    <subcellularLocation>
        <location evidence="1">Cell membrane</location>
        <topology evidence="1">Multi-pass membrane protein</topology>
    </subcellularLocation>
</comment>
<evidence type="ECO:0000256" key="6">
    <source>
        <dbReference type="SAM" id="MobiDB-lite"/>
    </source>
</evidence>
<dbReference type="SUPFAM" id="SSF50182">
    <property type="entry name" value="Sm-like ribonucleoproteins"/>
    <property type="match status" value="1"/>
</dbReference>
<evidence type="ECO:0008006" key="12">
    <source>
        <dbReference type="Google" id="ProtNLM"/>
    </source>
</evidence>
<sequence length="783" mass="87095">MSLGVSPWQPSRVDHRSSVFAPRLPASRLTGVQSSIALSPISSRLQLDAWLPRVPSAAPPCGRAAFFFLELPGVVGKVALWLVAMASSWWPKTNSQGGNGYNSHRHNNRRRPHNSNSSQKNSNTRNSSNINRQSSYSKRSPSGLLTLAAVAVPSESWPEAVPVKSEAGEWLWNAWYFLKDWQDWWLHSLGPFLLSFTALVALRCGVLPQAYSLFEKCKTLLLQEKQTGAREYKKSYLAAAEKPLQYFFLISFVCNAVATLFTPALPVALTKTVGHYSSMVQNISLKICFARFLYGMVNIKIKRSSRGIAQKSDFMGMETSRQEAQVAAVGQSSKVIIWFFTVLTCLPVFHVDIGMVLSFCGAGGLAISLLSKGVAVNLIGSLTLYLTQPFTLGDWIQIEDGSLDGWVQSMGPYHTVVMRWDRRPVYIPNSRFVSTQIINCSRMTNRRILMDVPLRISDLDKVVAILYDINEFIVNHKEVDPEMHRIVKLRSIGPHAAMIWLSCYSKGINLKDFVDLREDVLLSVKNIMFKHGTTFASTLERSAPGGSSSGVIATEEEETFASLGYSSKRTPAPTSIASGVQQGELASSSMSQQAPLDTLSKGMLSAELLRLKQLQENLWDRERELKSSEESLAKRREDILGEQNRFELQRREVEAAAANNDDSLASLANQEALFRSQEVLIDSSMDEMKVREDALDQIMRELRAKQLAPGTESDRPGDLEREQASYWQSNVAANPKSVVKGFLIGGLVWFAKVLVFEPTFLCRPCSTSGLGEGLEWRFVKGLG</sequence>
<evidence type="ECO:0000256" key="3">
    <source>
        <dbReference type="ARBA" id="ARBA00022692"/>
    </source>
</evidence>
<dbReference type="InterPro" id="IPR023408">
    <property type="entry name" value="MscS_beta-dom_sf"/>
</dbReference>
<feature type="compositionally biased region" description="Low complexity" evidence="6">
    <location>
        <begin position="114"/>
        <end position="137"/>
    </location>
</feature>
<accession>A0A813INE7</accession>
<evidence type="ECO:0000256" key="2">
    <source>
        <dbReference type="ARBA" id="ARBA00022475"/>
    </source>
</evidence>
<feature type="domain" description="Mechanosensitive ion channel MscS" evidence="8">
    <location>
        <begin position="376"/>
        <end position="442"/>
    </location>
</feature>
<dbReference type="PANTHER" id="PTHR30566:SF5">
    <property type="entry name" value="MECHANOSENSITIVE ION CHANNEL PROTEIN 1, MITOCHONDRIAL-RELATED"/>
    <property type="match status" value="1"/>
</dbReference>
<proteinExistence type="predicted"/>
<gene>
    <name evidence="10" type="ORF">PGLA2088_LOCUS10122</name>
</gene>
<feature type="region of interest" description="Disordered" evidence="6">
    <location>
        <begin position="95"/>
        <end position="139"/>
    </location>
</feature>
<evidence type="ECO:0000313" key="10">
    <source>
        <dbReference type="EMBL" id="CAE8653031.1"/>
    </source>
</evidence>
<comment type="caution">
    <text evidence="10">The sequence shown here is derived from an EMBL/GenBank/DDBJ whole genome shotgun (WGS) entry which is preliminary data.</text>
</comment>
<keyword evidence="4 7" id="KW-1133">Transmembrane helix</keyword>
<evidence type="ECO:0000313" key="11">
    <source>
        <dbReference type="Proteomes" id="UP000626109"/>
    </source>
</evidence>
<dbReference type="Pfam" id="PF21088">
    <property type="entry name" value="MS_channel_1st"/>
    <property type="match status" value="1"/>
</dbReference>
<dbReference type="InterPro" id="IPR049142">
    <property type="entry name" value="MS_channel_1st"/>
</dbReference>
<keyword evidence="5 7" id="KW-0472">Membrane</keyword>
<evidence type="ECO:0000256" key="5">
    <source>
        <dbReference type="ARBA" id="ARBA00023136"/>
    </source>
</evidence>
<dbReference type="GO" id="GO:0005886">
    <property type="term" value="C:plasma membrane"/>
    <property type="evidence" value="ECO:0007669"/>
    <property type="project" value="UniProtKB-SubCell"/>
</dbReference>
<dbReference type="Proteomes" id="UP000626109">
    <property type="component" value="Unassembled WGS sequence"/>
</dbReference>
<evidence type="ECO:0000256" key="1">
    <source>
        <dbReference type="ARBA" id="ARBA00004651"/>
    </source>
</evidence>
<feature type="transmembrane region" description="Helical" evidence="7">
    <location>
        <begin position="184"/>
        <end position="206"/>
    </location>
</feature>
<evidence type="ECO:0000259" key="9">
    <source>
        <dbReference type="Pfam" id="PF21088"/>
    </source>
</evidence>
<dbReference type="PANTHER" id="PTHR30566">
    <property type="entry name" value="YNAI-RELATED MECHANOSENSITIVE ION CHANNEL"/>
    <property type="match status" value="1"/>
</dbReference>
<keyword evidence="2" id="KW-1003">Cell membrane</keyword>
<organism evidence="10 11">
    <name type="scientific">Polarella glacialis</name>
    <name type="common">Dinoflagellate</name>
    <dbReference type="NCBI Taxonomy" id="89957"/>
    <lineage>
        <taxon>Eukaryota</taxon>
        <taxon>Sar</taxon>
        <taxon>Alveolata</taxon>
        <taxon>Dinophyceae</taxon>
        <taxon>Suessiales</taxon>
        <taxon>Suessiaceae</taxon>
        <taxon>Polarella</taxon>
    </lineage>
</organism>
<feature type="domain" description="Mechanosensitive ion channel transmembrane helices 2/3" evidence="9">
    <location>
        <begin position="334"/>
        <end position="372"/>
    </location>
</feature>
<dbReference type="Gene3D" id="2.30.30.60">
    <property type="match status" value="1"/>
</dbReference>
<feature type="transmembrane region" description="Helical" evidence="7">
    <location>
        <begin position="365"/>
        <end position="386"/>
    </location>
</feature>
<keyword evidence="3 7" id="KW-0812">Transmembrane</keyword>
<feature type="transmembrane region" description="Helical" evidence="7">
    <location>
        <begin position="335"/>
        <end position="359"/>
    </location>
</feature>
<dbReference type="GO" id="GO:0055085">
    <property type="term" value="P:transmembrane transport"/>
    <property type="evidence" value="ECO:0007669"/>
    <property type="project" value="InterPro"/>
</dbReference>
<dbReference type="InterPro" id="IPR011066">
    <property type="entry name" value="MscS_channel_C_sf"/>
</dbReference>
<feature type="compositionally biased region" description="Basic residues" evidence="6">
    <location>
        <begin position="103"/>
        <end position="113"/>
    </location>
</feature>
<dbReference type="AlphaFoldDB" id="A0A813INE7"/>
<reference evidence="10" key="1">
    <citation type="submission" date="2021-02" db="EMBL/GenBank/DDBJ databases">
        <authorList>
            <person name="Dougan E. K."/>
            <person name="Rhodes N."/>
            <person name="Thang M."/>
            <person name="Chan C."/>
        </authorList>
    </citation>
    <scope>NUCLEOTIDE SEQUENCE</scope>
</reference>
<evidence type="ECO:0000256" key="4">
    <source>
        <dbReference type="ARBA" id="ARBA00022989"/>
    </source>
</evidence>